<keyword evidence="1 4" id="KW-0808">Transferase</keyword>
<dbReference type="EMBL" id="PCWM01000021">
    <property type="protein sequence ID" value="PIR03285.1"/>
    <property type="molecule type" value="Genomic_DNA"/>
</dbReference>
<reference evidence="4 5" key="1">
    <citation type="submission" date="2017-09" db="EMBL/GenBank/DDBJ databases">
        <title>Depth-based differentiation of microbial function through sediment-hosted aquifers and enrichment of novel symbionts in the deep terrestrial subsurface.</title>
        <authorList>
            <person name="Probst A.J."/>
            <person name="Ladd B."/>
            <person name="Jarett J.K."/>
            <person name="Geller-Mcgrath D.E."/>
            <person name="Sieber C.M."/>
            <person name="Emerson J.B."/>
            <person name="Anantharaman K."/>
            <person name="Thomas B.C."/>
            <person name="Malmstrom R."/>
            <person name="Stieglmeier M."/>
            <person name="Klingl A."/>
            <person name="Woyke T."/>
            <person name="Ryan C.M."/>
            <person name="Banfield J.F."/>
        </authorList>
    </citation>
    <scope>NUCLEOTIDE SEQUENCE [LARGE SCALE GENOMIC DNA]</scope>
    <source>
        <strain evidence="4">CG11_big_fil_rev_8_21_14_0_20_43_7</strain>
    </source>
</reference>
<dbReference type="Proteomes" id="UP000229782">
    <property type="component" value="Unassembled WGS sequence"/>
</dbReference>
<dbReference type="AlphaFoldDB" id="A0A2H0N5B0"/>
<dbReference type="PANTHER" id="PTHR43877">
    <property type="entry name" value="AMINOALKYLPHOSPHONATE N-ACETYLTRANSFERASE-RELATED-RELATED"/>
    <property type="match status" value="1"/>
</dbReference>
<dbReference type="InterPro" id="IPR016181">
    <property type="entry name" value="Acyl_CoA_acyltransferase"/>
</dbReference>
<evidence type="ECO:0000259" key="3">
    <source>
        <dbReference type="PROSITE" id="PS51186"/>
    </source>
</evidence>
<dbReference type="PANTHER" id="PTHR43877:SF1">
    <property type="entry name" value="ACETYLTRANSFERASE"/>
    <property type="match status" value="1"/>
</dbReference>
<gene>
    <name evidence="4" type="ORF">COV60_01135</name>
</gene>
<dbReference type="Gene3D" id="3.40.630.30">
    <property type="match status" value="1"/>
</dbReference>
<comment type="caution">
    <text evidence="4">The sequence shown here is derived from an EMBL/GenBank/DDBJ whole genome shotgun (WGS) entry which is preliminary data.</text>
</comment>
<evidence type="ECO:0000313" key="5">
    <source>
        <dbReference type="Proteomes" id="UP000229782"/>
    </source>
</evidence>
<keyword evidence="2" id="KW-0012">Acyltransferase</keyword>
<sequence length="118" mass="13439">MDIQKETQHRGYAIRFSAQDGGQEVGHAYLYIIYNDLYEEPYGLMEDVFVEDGHRGSGIGTKLVHALIEESKSLGCSKLIGQSRYGKEHVHQLYESLGFRDHGKNFRMDFISEGHTSI</sequence>
<dbReference type="GO" id="GO:0016747">
    <property type="term" value="F:acyltransferase activity, transferring groups other than amino-acyl groups"/>
    <property type="evidence" value="ECO:0007669"/>
    <property type="project" value="InterPro"/>
</dbReference>
<feature type="domain" description="N-acetyltransferase" evidence="3">
    <location>
        <begin position="1"/>
        <end position="118"/>
    </location>
</feature>
<proteinExistence type="predicted"/>
<evidence type="ECO:0000256" key="1">
    <source>
        <dbReference type="ARBA" id="ARBA00022679"/>
    </source>
</evidence>
<dbReference type="SUPFAM" id="SSF55729">
    <property type="entry name" value="Acyl-CoA N-acyltransferases (Nat)"/>
    <property type="match status" value="1"/>
</dbReference>
<accession>A0A2H0N5B0</accession>
<dbReference type="PROSITE" id="PS51186">
    <property type="entry name" value="GNAT"/>
    <property type="match status" value="1"/>
</dbReference>
<dbReference type="CDD" id="cd04301">
    <property type="entry name" value="NAT_SF"/>
    <property type="match status" value="1"/>
</dbReference>
<evidence type="ECO:0000313" key="4">
    <source>
        <dbReference type="EMBL" id="PIR03285.1"/>
    </source>
</evidence>
<evidence type="ECO:0000256" key="2">
    <source>
        <dbReference type="ARBA" id="ARBA00023315"/>
    </source>
</evidence>
<organism evidence="4 5">
    <name type="scientific">Candidatus Magasanikbacteria bacterium CG11_big_fil_rev_8_21_14_0_20_43_7</name>
    <dbReference type="NCBI Taxonomy" id="1974654"/>
    <lineage>
        <taxon>Bacteria</taxon>
        <taxon>Candidatus Magasanikiibacteriota</taxon>
    </lineage>
</organism>
<protein>
    <submittedName>
        <fullName evidence="4">GNAT family N-acetyltransferase</fullName>
    </submittedName>
</protein>
<dbReference type="Pfam" id="PF00583">
    <property type="entry name" value="Acetyltransf_1"/>
    <property type="match status" value="1"/>
</dbReference>
<name>A0A2H0N5B0_9BACT</name>
<dbReference type="InterPro" id="IPR000182">
    <property type="entry name" value="GNAT_dom"/>
</dbReference>
<dbReference type="InterPro" id="IPR050832">
    <property type="entry name" value="Bact_Acetyltransf"/>
</dbReference>